<gene>
    <name evidence="2" type="ORF">BDV96DRAFT_644533</name>
</gene>
<evidence type="ECO:0000313" key="2">
    <source>
        <dbReference type="EMBL" id="KAF2117100.1"/>
    </source>
</evidence>
<feature type="signal peptide" evidence="1">
    <location>
        <begin position="1"/>
        <end position="27"/>
    </location>
</feature>
<proteinExistence type="predicted"/>
<organism evidence="2 3">
    <name type="scientific">Lophiotrema nucula</name>
    <dbReference type="NCBI Taxonomy" id="690887"/>
    <lineage>
        <taxon>Eukaryota</taxon>
        <taxon>Fungi</taxon>
        <taxon>Dikarya</taxon>
        <taxon>Ascomycota</taxon>
        <taxon>Pezizomycotina</taxon>
        <taxon>Dothideomycetes</taxon>
        <taxon>Pleosporomycetidae</taxon>
        <taxon>Pleosporales</taxon>
        <taxon>Lophiotremataceae</taxon>
        <taxon>Lophiotrema</taxon>
    </lineage>
</organism>
<sequence length="607" mass="67822">MTFLLFSFSACLFGIIILHSYVTPTQAHPLDIPSFPSSSLPSLPLSSREGTCGFQGNPDVYGAGIRIGIYCQTLAVWTSKYFLLSQAHVLRDNVTVFSTALLSVAIVFAVHKSSTYAIEEFLVLTILSWTCSTGVRSRSSYSSTTFKNRALRVGFTEWFDVAALGLHAWFWFWALEREFLQTPCGTKVFFFAEVDVGGWYKHLVQVKVILGLIDHVYDGAFRFVGLWSHGAVRGQKEVTDAVVRFEGWRKMERRHGEAEEIGDKRGNELVRDRADSTPFCRAGTDSAVYESLKLGLRRGGRRSKTWDPHATFVQDDNGQSGSALEQVDTAVEIEQTGLVLIPLFEEIYRSEKFLADCTAAGPASQFQTRHPHIYTLVQRLSLVPRPIKADDYAQADFDTRSAPPSYRTCLAAISKAIITFRFPHRAGALTTHLVRAKMLDIINGPPQICHALNYKFTPTESAPGPLALALASKYQLAQLPSLNKGHKWVQAILDMTIHIFLMIQIELTIVWNNITGLGGLGNVGQLVPFIIGVGGLGLILARGAEDWWVQWRNRKSGIEYEGGNDEDGVEEAPKTPAERFVEVYREWKEIYESKTERRGIVEAKTED</sequence>
<dbReference type="Proteomes" id="UP000799770">
    <property type="component" value="Unassembled WGS sequence"/>
</dbReference>
<accession>A0A6A5ZC88</accession>
<evidence type="ECO:0000256" key="1">
    <source>
        <dbReference type="SAM" id="SignalP"/>
    </source>
</evidence>
<reference evidence="2" key="1">
    <citation type="journal article" date="2020" name="Stud. Mycol.">
        <title>101 Dothideomycetes genomes: a test case for predicting lifestyles and emergence of pathogens.</title>
        <authorList>
            <person name="Haridas S."/>
            <person name="Albert R."/>
            <person name="Binder M."/>
            <person name="Bloem J."/>
            <person name="Labutti K."/>
            <person name="Salamov A."/>
            <person name="Andreopoulos B."/>
            <person name="Baker S."/>
            <person name="Barry K."/>
            <person name="Bills G."/>
            <person name="Bluhm B."/>
            <person name="Cannon C."/>
            <person name="Castanera R."/>
            <person name="Culley D."/>
            <person name="Daum C."/>
            <person name="Ezra D."/>
            <person name="Gonzalez J."/>
            <person name="Henrissat B."/>
            <person name="Kuo A."/>
            <person name="Liang C."/>
            <person name="Lipzen A."/>
            <person name="Lutzoni F."/>
            <person name="Magnuson J."/>
            <person name="Mondo S."/>
            <person name="Nolan M."/>
            <person name="Ohm R."/>
            <person name="Pangilinan J."/>
            <person name="Park H.-J."/>
            <person name="Ramirez L."/>
            <person name="Alfaro M."/>
            <person name="Sun H."/>
            <person name="Tritt A."/>
            <person name="Yoshinaga Y."/>
            <person name="Zwiers L.-H."/>
            <person name="Turgeon B."/>
            <person name="Goodwin S."/>
            <person name="Spatafora J."/>
            <person name="Crous P."/>
            <person name="Grigoriev I."/>
        </authorList>
    </citation>
    <scope>NUCLEOTIDE SEQUENCE</scope>
    <source>
        <strain evidence="2">CBS 627.86</strain>
    </source>
</reference>
<protein>
    <submittedName>
        <fullName evidence="2">Uncharacterized protein</fullName>
    </submittedName>
</protein>
<feature type="chain" id="PRO_5025400408" evidence="1">
    <location>
        <begin position="28"/>
        <end position="607"/>
    </location>
</feature>
<name>A0A6A5ZC88_9PLEO</name>
<dbReference type="AlphaFoldDB" id="A0A6A5ZC88"/>
<keyword evidence="3" id="KW-1185">Reference proteome</keyword>
<evidence type="ECO:0000313" key="3">
    <source>
        <dbReference type="Proteomes" id="UP000799770"/>
    </source>
</evidence>
<dbReference type="OrthoDB" id="3945378at2759"/>
<keyword evidence="1" id="KW-0732">Signal</keyword>
<dbReference type="EMBL" id="ML977319">
    <property type="protein sequence ID" value="KAF2117100.1"/>
    <property type="molecule type" value="Genomic_DNA"/>
</dbReference>